<name>A0A849AN18_9MICO</name>
<feature type="region of interest" description="Disordered" evidence="1">
    <location>
        <begin position="533"/>
        <end position="612"/>
    </location>
</feature>
<feature type="compositionally biased region" description="Low complexity" evidence="1">
    <location>
        <begin position="15"/>
        <end position="24"/>
    </location>
</feature>
<comment type="caution">
    <text evidence="3">The sequence shown here is derived from an EMBL/GenBank/DDBJ whole genome shotgun (WGS) entry which is preliminary data.</text>
</comment>
<feature type="transmembrane region" description="Helical" evidence="2">
    <location>
        <begin position="152"/>
        <end position="171"/>
    </location>
</feature>
<proteinExistence type="predicted"/>
<accession>A0A849AN18</accession>
<feature type="transmembrane region" description="Helical" evidence="2">
    <location>
        <begin position="306"/>
        <end position="330"/>
    </location>
</feature>
<evidence type="ECO:0008006" key="5">
    <source>
        <dbReference type="Google" id="ProtNLM"/>
    </source>
</evidence>
<feature type="compositionally biased region" description="Pro residues" evidence="1">
    <location>
        <begin position="596"/>
        <end position="612"/>
    </location>
</feature>
<dbReference type="RefSeq" id="WP_170273212.1">
    <property type="nucleotide sequence ID" value="NZ_BAAAKH010000002.1"/>
</dbReference>
<evidence type="ECO:0000313" key="3">
    <source>
        <dbReference type="EMBL" id="NNG78017.1"/>
    </source>
</evidence>
<gene>
    <name evidence="3" type="ORF">HLA91_01315</name>
</gene>
<keyword evidence="2" id="KW-1133">Transmembrane helix</keyword>
<protein>
    <recommendedName>
        <fullName evidence="5">DUF4878 domain-containing protein</fullName>
    </recommendedName>
</protein>
<feature type="transmembrane region" description="Helical" evidence="2">
    <location>
        <begin position="219"/>
        <end position="239"/>
    </location>
</feature>
<dbReference type="AlphaFoldDB" id="A0A849AN18"/>
<feature type="transmembrane region" description="Helical" evidence="2">
    <location>
        <begin position="429"/>
        <end position="449"/>
    </location>
</feature>
<dbReference type="EMBL" id="JABEMC010000001">
    <property type="protein sequence ID" value="NNG78017.1"/>
    <property type="molecule type" value="Genomic_DNA"/>
</dbReference>
<keyword evidence="2" id="KW-0472">Membrane</keyword>
<sequence>MTDQLPPEQPPENTPGSNPGQQGIPSPPPVPPQSATGPQPAPGSQPASGQPMTGSQPVYGQQPYGQQAYSQPAGPYPGSQPQQGAYGYPTGQFPARQGPIDGATIREGLVTAAIGLAAGFIASLIISVIVVSTINDAITDFGEDLPTGSLGFVLPFILFALALGGSAALRFSGQAFDELSASAAVHFAGAPLLITAVFTSALVWWSMFSERRHPSRTVAGFWIRIGLTTLALTTVLFLLQLIFASRSNITEDYFSASLEFSAVTPRTFFLPLIFILIATTIGRILGHHRGCDAAGLPWLRYAAAPARTALLHLVIVGAIFLIVSFFVLPLHFDVHGSFVPLLAGTAALMMAALTHFGGLSASGRALAGDSHEGGSSAVTMFSDTIPGTLWLGLLAVLLAVFIAAIAAAVTRRPSWAHQPGVSSPWTSIWHLPVAFGLLWGLLSLVLLPVKVSGRASGQGADLLGSDIPAMLNLSVGLLPWTFLIFALWGLLIEVLVITIAPRIALTMPQLAAWLGGRAVHPYWGQPLGISEPRGALRHPDMKTPPTPVAPPGGPADPSGPAAPGGAVTPPPPSAPPATSAPAVAAAPYTASGPVQAAPPPPPGYAAAPMGPPQPIDRRRAKIWGITAGALVLALIAGVIAVGQINSRLYGPDGVVRSYLSKLSSGDAEGALALADVDVPAEERTLLTNEVLSNAAARPDSISITDTEVDGDTAVVTAEFDLGGSKSDVTMDVRKVGKRGIFFNDWRLASPGLGQVVVETPNLSQVNVNGVTVPTADGMLSLPAFPALYTVSLADSSDYLEADEVQTRAFFEGTSAEEAGGELPVLQATPTQAFTDEVNKQVRSLLDSCAGKAETEPAGCPFGSRSATYSEVTDVKWSIEEYPEISLSDGGYGYGYYGGSEPDEASKWHITSESSGSALITGKYSLFGETESYDDTVSIDVFGTAEIIDGKVVISVEEGSGY</sequence>
<feature type="compositionally biased region" description="Pro residues" evidence="1">
    <location>
        <begin position="542"/>
        <end position="554"/>
    </location>
</feature>
<evidence type="ECO:0000313" key="4">
    <source>
        <dbReference type="Proteomes" id="UP000549517"/>
    </source>
</evidence>
<evidence type="ECO:0000256" key="2">
    <source>
        <dbReference type="SAM" id="Phobius"/>
    </source>
</evidence>
<feature type="transmembrane region" description="Helical" evidence="2">
    <location>
        <begin position="268"/>
        <end position="286"/>
    </location>
</feature>
<feature type="transmembrane region" description="Helical" evidence="2">
    <location>
        <begin position="183"/>
        <end position="207"/>
    </location>
</feature>
<feature type="compositionally biased region" description="Low complexity" evidence="1">
    <location>
        <begin position="555"/>
        <end position="567"/>
    </location>
</feature>
<feature type="transmembrane region" description="Helical" evidence="2">
    <location>
        <begin position="389"/>
        <end position="409"/>
    </location>
</feature>
<feature type="compositionally biased region" description="Low complexity" evidence="1">
    <location>
        <begin position="54"/>
        <end position="73"/>
    </location>
</feature>
<organism evidence="3 4">
    <name type="scientific">Brevibacterium luteolum</name>
    <dbReference type="NCBI Taxonomy" id="199591"/>
    <lineage>
        <taxon>Bacteria</taxon>
        <taxon>Bacillati</taxon>
        <taxon>Actinomycetota</taxon>
        <taxon>Actinomycetes</taxon>
        <taxon>Micrococcales</taxon>
        <taxon>Brevibacteriaceae</taxon>
        <taxon>Brevibacterium</taxon>
    </lineage>
</organism>
<feature type="transmembrane region" description="Helical" evidence="2">
    <location>
        <begin position="622"/>
        <end position="642"/>
    </location>
</feature>
<feature type="transmembrane region" description="Helical" evidence="2">
    <location>
        <begin position="337"/>
        <end position="356"/>
    </location>
</feature>
<feature type="transmembrane region" description="Helical" evidence="2">
    <location>
        <begin position="109"/>
        <end position="132"/>
    </location>
</feature>
<reference evidence="3 4" key="1">
    <citation type="submission" date="2020-05" db="EMBL/GenBank/DDBJ databases">
        <title>MicrobeNet Type strains.</title>
        <authorList>
            <person name="Nicholson A.C."/>
        </authorList>
    </citation>
    <scope>NUCLEOTIDE SEQUENCE [LARGE SCALE GENOMIC DNA]</scope>
    <source>
        <strain evidence="3 4">CCUG 46604</strain>
    </source>
</reference>
<evidence type="ECO:0000256" key="1">
    <source>
        <dbReference type="SAM" id="MobiDB-lite"/>
    </source>
</evidence>
<feature type="transmembrane region" description="Helical" evidence="2">
    <location>
        <begin position="477"/>
        <end position="500"/>
    </location>
</feature>
<feature type="region of interest" description="Disordered" evidence="1">
    <location>
        <begin position="1"/>
        <end position="99"/>
    </location>
</feature>
<feature type="compositionally biased region" description="Low complexity" evidence="1">
    <location>
        <begin position="576"/>
        <end position="595"/>
    </location>
</feature>
<dbReference type="Proteomes" id="UP000549517">
    <property type="component" value="Unassembled WGS sequence"/>
</dbReference>
<keyword evidence="2" id="KW-0812">Transmembrane</keyword>